<dbReference type="PANTHER" id="PTHR43776">
    <property type="entry name" value="TRANSPORT ATP-BINDING PROTEIN"/>
    <property type="match status" value="1"/>
</dbReference>
<keyword evidence="4 6" id="KW-0067">ATP-binding</keyword>
<dbReference type="PANTHER" id="PTHR43776:SF7">
    <property type="entry name" value="D,D-DIPEPTIDE TRANSPORT ATP-BINDING PROTEIN DDPF-RELATED"/>
    <property type="match status" value="1"/>
</dbReference>
<dbReference type="PROSITE" id="PS00211">
    <property type="entry name" value="ABC_TRANSPORTER_1"/>
    <property type="match status" value="1"/>
</dbReference>
<keyword evidence="7" id="KW-1185">Reference proteome</keyword>
<dbReference type="InterPro" id="IPR003439">
    <property type="entry name" value="ABC_transporter-like_ATP-bd"/>
</dbReference>
<keyword evidence="2" id="KW-0813">Transport</keyword>
<dbReference type="GO" id="GO:0005524">
    <property type="term" value="F:ATP binding"/>
    <property type="evidence" value="ECO:0007669"/>
    <property type="project" value="UniProtKB-KW"/>
</dbReference>
<reference evidence="6 7" key="1">
    <citation type="submission" date="2022-04" db="EMBL/GenBank/DDBJ databases">
        <title>Leucobacter sp. isolated from rhizosphere of garlic.</title>
        <authorList>
            <person name="Won M."/>
            <person name="Lee C.-M."/>
            <person name="Woen H.-Y."/>
            <person name="Kwon S.-W."/>
        </authorList>
    </citation>
    <scope>NUCLEOTIDE SEQUENCE [LARGE SCALE GENOMIC DNA]</scope>
    <source>
        <strain evidence="6 7">H21R-40</strain>
    </source>
</reference>
<dbReference type="InterPro" id="IPR050319">
    <property type="entry name" value="ABC_transp_ATP-bind"/>
</dbReference>
<dbReference type="Pfam" id="PF00005">
    <property type="entry name" value="ABC_tran"/>
    <property type="match status" value="1"/>
</dbReference>
<accession>A0ABY4FMC3</accession>
<proteinExistence type="inferred from homology"/>
<comment type="similarity">
    <text evidence="1">Belongs to the ABC transporter superfamily.</text>
</comment>
<dbReference type="SUPFAM" id="SSF52540">
    <property type="entry name" value="P-loop containing nucleoside triphosphate hydrolases"/>
    <property type="match status" value="1"/>
</dbReference>
<evidence type="ECO:0000256" key="2">
    <source>
        <dbReference type="ARBA" id="ARBA00022448"/>
    </source>
</evidence>
<dbReference type="EMBL" id="CP095045">
    <property type="protein sequence ID" value="UOQ57360.1"/>
    <property type="molecule type" value="Genomic_DNA"/>
</dbReference>
<dbReference type="RefSeq" id="WP_244728087.1">
    <property type="nucleotide sequence ID" value="NZ_CP095045.1"/>
</dbReference>
<organism evidence="6 7">
    <name type="scientific">Leucobacter allii</name>
    <dbReference type="NCBI Taxonomy" id="2932247"/>
    <lineage>
        <taxon>Bacteria</taxon>
        <taxon>Bacillati</taxon>
        <taxon>Actinomycetota</taxon>
        <taxon>Actinomycetes</taxon>
        <taxon>Micrococcales</taxon>
        <taxon>Microbacteriaceae</taxon>
        <taxon>Leucobacter</taxon>
    </lineage>
</organism>
<dbReference type="InterPro" id="IPR013563">
    <property type="entry name" value="Oligopep_ABC_C"/>
</dbReference>
<sequence>MSTTQTRPVEAGTRTAGEPLLSVRGLVQEFETRGPGGVKGEVVHAVSDVSFDLMPGETLGIVGETGSGKSTLARAIIQVERPTAGSVVFQGREMVGLRRRELGRLRSDMQMVYQDPFGSLNPRWRVEEVVAEPLRGHTDLGAAARAARVRELLDFVGLEPGLYAKRRPIELSGGQAQRVAIARAIAVNPALIICDEAISSLDVLIQAQVLNLFEKLRTELGVACIFIAHDLATVKQISDRVAVMHLGQLAEIGAAERLYERPRHPYTRALLDSIPGLDPLTGIARRPVPLQGDPPSPLHPPSGCRFRTRCPLAHDRCAEEEPRLRELGDGQLVSCHTPL</sequence>
<evidence type="ECO:0000313" key="7">
    <source>
        <dbReference type="Proteomes" id="UP000831786"/>
    </source>
</evidence>
<dbReference type="NCBIfam" id="TIGR01727">
    <property type="entry name" value="oligo_HPY"/>
    <property type="match status" value="1"/>
</dbReference>
<dbReference type="InterPro" id="IPR003593">
    <property type="entry name" value="AAA+_ATPase"/>
</dbReference>
<keyword evidence="3" id="KW-0547">Nucleotide-binding</keyword>
<dbReference type="InterPro" id="IPR027417">
    <property type="entry name" value="P-loop_NTPase"/>
</dbReference>
<dbReference type="Pfam" id="PF08352">
    <property type="entry name" value="oligo_HPY"/>
    <property type="match status" value="1"/>
</dbReference>
<dbReference type="Proteomes" id="UP000831786">
    <property type="component" value="Chromosome"/>
</dbReference>
<evidence type="ECO:0000256" key="3">
    <source>
        <dbReference type="ARBA" id="ARBA00022741"/>
    </source>
</evidence>
<evidence type="ECO:0000259" key="5">
    <source>
        <dbReference type="PROSITE" id="PS50893"/>
    </source>
</evidence>
<gene>
    <name evidence="6" type="ORF">MUN78_00510</name>
</gene>
<evidence type="ECO:0000256" key="4">
    <source>
        <dbReference type="ARBA" id="ARBA00022840"/>
    </source>
</evidence>
<dbReference type="PROSITE" id="PS50893">
    <property type="entry name" value="ABC_TRANSPORTER_2"/>
    <property type="match status" value="1"/>
</dbReference>
<evidence type="ECO:0000313" key="6">
    <source>
        <dbReference type="EMBL" id="UOQ57360.1"/>
    </source>
</evidence>
<dbReference type="CDD" id="cd03257">
    <property type="entry name" value="ABC_NikE_OppD_transporters"/>
    <property type="match status" value="1"/>
</dbReference>
<dbReference type="SMART" id="SM00382">
    <property type="entry name" value="AAA"/>
    <property type="match status" value="1"/>
</dbReference>
<protein>
    <submittedName>
        <fullName evidence="6">ABC transporter ATP-binding protein</fullName>
    </submittedName>
</protein>
<feature type="domain" description="ABC transporter" evidence="5">
    <location>
        <begin position="21"/>
        <end position="271"/>
    </location>
</feature>
<dbReference type="Gene3D" id="3.40.50.300">
    <property type="entry name" value="P-loop containing nucleotide triphosphate hydrolases"/>
    <property type="match status" value="1"/>
</dbReference>
<evidence type="ECO:0000256" key="1">
    <source>
        <dbReference type="ARBA" id="ARBA00005417"/>
    </source>
</evidence>
<name>A0ABY4FMC3_9MICO</name>
<dbReference type="InterPro" id="IPR017871">
    <property type="entry name" value="ABC_transporter-like_CS"/>
</dbReference>